<dbReference type="NCBIfam" id="TIGR01841">
    <property type="entry name" value="phasin"/>
    <property type="match status" value="1"/>
</dbReference>
<accession>A0A849L674</accession>
<keyword evidence="3" id="KW-1185">Reference proteome</keyword>
<dbReference type="Proteomes" id="UP000572377">
    <property type="component" value="Unassembled WGS sequence"/>
</dbReference>
<dbReference type="Pfam" id="PF09361">
    <property type="entry name" value="Phasin_2"/>
    <property type="match status" value="1"/>
</dbReference>
<reference evidence="2 3" key="1">
    <citation type="submission" date="2020-05" db="EMBL/GenBank/DDBJ databases">
        <title>Gimesia benthica sp. nov., a novel planctomycete isolated from a deep-sea water sample of the Northwest Indian Ocean.</title>
        <authorList>
            <person name="Wang J."/>
            <person name="Ruan C."/>
            <person name="Song L."/>
            <person name="Zhu Y."/>
            <person name="Li A."/>
            <person name="Zheng X."/>
            <person name="Wang L."/>
            <person name="Lu Z."/>
            <person name="Huang Y."/>
            <person name="Du W."/>
            <person name="Zhou Y."/>
            <person name="Huang L."/>
            <person name="Dai X."/>
        </authorList>
    </citation>
    <scope>NUCLEOTIDE SEQUENCE [LARGE SCALE GENOMIC DNA]</scope>
    <source>
        <strain evidence="2 3">YYQ-30</strain>
    </source>
</reference>
<evidence type="ECO:0000313" key="2">
    <source>
        <dbReference type="EMBL" id="NNU81611.1"/>
    </source>
</evidence>
<dbReference type="RefSeq" id="WP_171326441.1">
    <property type="nucleotide sequence ID" value="NZ_JABFBC010000002.1"/>
</dbReference>
<name>A0A849L674_9RHOB</name>
<organism evidence="2 3">
    <name type="scientific">Halovulum dunhuangense</name>
    <dbReference type="NCBI Taxonomy" id="1505036"/>
    <lineage>
        <taxon>Bacteria</taxon>
        <taxon>Pseudomonadati</taxon>
        <taxon>Pseudomonadota</taxon>
        <taxon>Alphaproteobacteria</taxon>
        <taxon>Rhodobacterales</taxon>
        <taxon>Paracoccaceae</taxon>
        <taxon>Halovulum</taxon>
    </lineage>
</organism>
<protein>
    <submittedName>
        <fullName evidence="2">Phasin family protein</fullName>
    </submittedName>
</protein>
<gene>
    <name evidence="2" type="ORF">HMH01_14315</name>
</gene>
<dbReference type="EMBL" id="JABFBC010000002">
    <property type="protein sequence ID" value="NNU81611.1"/>
    <property type="molecule type" value="Genomic_DNA"/>
</dbReference>
<feature type="domain" description="Phasin" evidence="1">
    <location>
        <begin position="41"/>
        <end position="136"/>
    </location>
</feature>
<dbReference type="InterPro" id="IPR010127">
    <property type="entry name" value="Phasin_subfam-1"/>
</dbReference>
<comment type="caution">
    <text evidence="2">The sequence shown here is derived from an EMBL/GenBank/DDBJ whole genome shotgun (WGS) entry which is preliminary data.</text>
</comment>
<evidence type="ECO:0000259" key="1">
    <source>
        <dbReference type="Pfam" id="PF09361"/>
    </source>
</evidence>
<dbReference type="AlphaFoldDB" id="A0A849L674"/>
<evidence type="ECO:0000313" key="3">
    <source>
        <dbReference type="Proteomes" id="UP000572377"/>
    </source>
</evidence>
<sequence>MFDKSAYAFDPEKMMDFFKNNEFTKAFTEGKLPQMDADALFAAQKKNMDALVEANKAAAAGYQDLFKKQMTIFEQTVAEAQKQFKDMDLKMDSKAATAQAELAKAAFEKAIANMKDLAETAQKANTEAYEIVSARVKDSIAELRAISDKMKA</sequence>
<dbReference type="InterPro" id="IPR018968">
    <property type="entry name" value="Phasin"/>
</dbReference>
<proteinExistence type="predicted"/>